<comment type="similarity">
    <text evidence="1">Belongs to the SMC family. SbcC subfamily.</text>
</comment>
<dbReference type="SUPFAM" id="SSF52540">
    <property type="entry name" value="P-loop containing nucleoside triphosphate hydrolases"/>
    <property type="match status" value="1"/>
</dbReference>
<keyword evidence="4" id="KW-0175">Coiled coil</keyword>
<feature type="domain" description="Rad50/SbcC-type AAA" evidence="5">
    <location>
        <begin position="2"/>
        <end position="190"/>
    </location>
</feature>
<feature type="coiled-coil region" evidence="4">
    <location>
        <begin position="799"/>
        <end position="854"/>
    </location>
</feature>
<dbReference type="EMBL" id="AZFS01000064">
    <property type="protein sequence ID" value="KRL93410.1"/>
    <property type="molecule type" value="Genomic_DNA"/>
</dbReference>
<feature type="coiled-coil region" evidence="4">
    <location>
        <begin position="229"/>
        <end position="256"/>
    </location>
</feature>
<dbReference type="STRING" id="1423753.FD28_GL001289"/>
<comment type="caution">
    <text evidence="6">The sequence shown here is derived from an EMBL/GenBank/DDBJ whole genome shotgun (WGS) entry which is preliminary data.</text>
</comment>
<dbReference type="PANTHER" id="PTHR32114:SF2">
    <property type="entry name" value="ABC TRANSPORTER ABCH.3"/>
    <property type="match status" value="1"/>
</dbReference>
<dbReference type="InterPro" id="IPR038729">
    <property type="entry name" value="Rad50/SbcC_AAA"/>
</dbReference>
<feature type="coiled-coil region" evidence="4">
    <location>
        <begin position="608"/>
        <end position="642"/>
    </location>
</feature>
<evidence type="ECO:0000256" key="4">
    <source>
        <dbReference type="SAM" id="Coils"/>
    </source>
</evidence>
<name>A0A0R1UR60_9LACO</name>
<evidence type="ECO:0000313" key="7">
    <source>
        <dbReference type="Proteomes" id="UP000051580"/>
    </source>
</evidence>
<evidence type="ECO:0000256" key="1">
    <source>
        <dbReference type="ARBA" id="ARBA00006930"/>
    </source>
</evidence>
<evidence type="ECO:0000313" key="6">
    <source>
        <dbReference type="EMBL" id="KRL93410.1"/>
    </source>
</evidence>
<dbReference type="Pfam" id="PF13476">
    <property type="entry name" value="AAA_23"/>
    <property type="match status" value="1"/>
</dbReference>
<keyword evidence="7" id="KW-1185">Reference proteome</keyword>
<comment type="subunit">
    <text evidence="2">Heterodimer of SbcC and SbcD.</text>
</comment>
<organism evidence="6 7">
    <name type="scientific">Levilactobacillus hammesii DSM 16381</name>
    <dbReference type="NCBI Taxonomy" id="1423753"/>
    <lineage>
        <taxon>Bacteria</taxon>
        <taxon>Bacillati</taxon>
        <taxon>Bacillota</taxon>
        <taxon>Bacilli</taxon>
        <taxon>Lactobacillales</taxon>
        <taxon>Lactobacillaceae</taxon>
        <taxon>Levilactobacillus</taxon>
    </lineage>
</organism>
<evidence type="ECO:0000256" key="2">
    <source>
        <dbReference type="ARBA" id="ARBA00011322"/>
    </source>
</evidence>
<evidence type="ECO:0000259" key="5">
    <source>
        <dbReference type="Pfam" id="PF13476"/>
    </source>
</evidence>
<gene>
    <name evidence="6" type="ORF">FD28_GL001289</name>
</gene>
<dbReference type="Gene3D" id="3.40.50.300">
    <property type="entry name" value="P-loop containing nucleotide triphosphate hydrolases"/>
    <property type="match status" value="2"/>
</dbReference>
<reference evidence="6 7" key="1">
    <citation type="journal article" date="2015" name="Genome Announc.">
        <title>Expanding the biotechnology potential of lactobacilli through comparative genomics of 213 strains and associated genera.</title>
        <authorList>
            <person name="Sun Z."/>
            <person name="Harris H.M."/>
            <person name="McCann A."/>
            <person name="Guo C."/>
            <person name="Argimon S."/>
            <person name="Zhang W."/>
            <person name="Yang X."/>
            <person name="Jeffery I.B."/>
            <person name="Cooney J.C."/>
            <person name="Kagawa T.F."/>
            <person name="Liu W."/>
            <person name="Song Y."/>
            <person name="Salvetti E."/>
            <person name="Wrobel A."/>
            <person name="Rasinkangas P."/>
            <person name="Parkhill J."/>
            <person name="Rea M.C."/>
            <person name="O'Sullivan O."/>
            <person name="Ritari J."/>
            <person name="Douillard F.P."/>
            <person name="Paul Ross R."/>
            <person name="Yang R."/>
            <person name="Briner A.E."/>
            <person name="Felis G.E."/>
            <person name="de Vos W.M."/>
            <person name="Barrangou R."/>
            <person name="Klaenhammer T.R."/>
            <person name="Caufield P.W."/>
            <person name="Cui Y."/>
            <person name="Zhang H."/>
            <person name="O'Toole P.W."/>
        </authorList>
    </citation>
    <scope>NUCLEOTIDE SEQUENCE [LARGE SCALE GENOMIC DNA]</scope>
    <source>
        <strain evidence="6 7">DSM 16381</strain>
    </source>
</reference>
<dbReference type="PANTHER" id="PTHR32114">
    <property type="entry name" value="ABC TRANSPORTER ABCH.3"/>
    <property type="match status" value="1"/>
</dbReference>
<protein>
    <recommendedName>
        <fullName evidence="3">Nuclease SbcCD subunit C</fullName>
    </recommendedName>
</protein>
<evidence type="ECO:0000256" key="3">
    <source>
        <dbReference type="ARBA" id="ARBA00013368"/>
    </source>
</evidence>
<accession>A0A0R1UR60</accession>
<dbReference type="PATRIC" id="fig|1423753.3.peg.1339"/>
<dbReference type="AlphaFoldDB" id="A0A0R1UR60"/>
<sequence length="1034" mass="116186">MIDFKKFDATPLFLISGKTGSGKTTIFDGMCYALFDQSSGVDREPQEMRSDFATTQDHTRVTFEFSHRNRRYRLIREPAQTLQKKRGSGVRRAAASVELTVFENDAEIAQLTKSRQVDDYLQELLQMDGKQFAQIVLLPQGEFRRFLVAPSEDKAAVLEQLFNTEIFAQWTDKLRDKLRRDRAQNEEADQQLSRSRSSLTWTPVNQDRAAELVAAHQITPLLALMADQQQQAKATVAELTTQVTTAQQQVKTLTQQDTREEQLVRDQQQLRSQEDQQQQLATQKPAMTTLQQTIATLEWVQSIQPQWQERSGARADLQQRQAAQQQAQTRLTKAQTMQASALAAQKELLPVSQRIAATKDELAQRAKIKPIYQQIADLTAQLVTARTDLTSVQQVVTTVQAAWDQNQKDQQEQQKLVDGQSALYQVSQSLTTQAAQLKEWQRQLATLQTDTQQQSQLTQQLEKVTTQVAAQKATTTQARQRAEDLNQELLNHEIVRLVGQLKPGSPCPICGATDHPAPAAIADTTVTELEVKQAQAAAQRQQDQLTQLTTQQQSLHAAVTDQEEKQQTALQALRESLPELPAAVTQLADIDQYLQRLTTTYRKKITENKQQLAAVDQAQKQLQQLTQQAAQQQQRLQAAQTAQQEKMRTVDRLTAQLATQRQQLPEQAATLGEFQAEEQRLQDQLTADQQAWDAVTQQVTQTNDRLTVATTEVKTATDEWKKSQQRCQTAENQLHETLVQHYETVTATTETAVADHLLEVKTLTEKRAKLQAFRTQQERVATTIAELKKRVADRPAPQREQTQAALQAASAQVNTLQDQRHTQQDQWQHNAEVVANLQRQIEQQAVAVKQTQELTELVGVVNGDGPNSKLGLERYVLQTYLRQILTVGNHRLQQLTNGRYQFLVDEQPATYKKNSGLEINVYDDHVGEQRSVHTLSGGESFIAALALALALGEVIQQTTGSVDVDALFIDEGFGSLDEDALMTALESLETVEGKHRMIGIISHVSELRAQVPNQLQVVSNGNGESKITYQIDES</sequence>
<dbReference type="InterPro" id="IPR027417">
    <property type="entry name" value="P-loop_NTPase"/>
</dbReference>
<dbReference type="Pfam" id="PF13558">
    <property type="entry name" value="SbcC_Walker_B"/>
    <property type="match status" value="1"/>
</dbReference>
<proteinExistence type="inferred from homology"/>
<dbReference type="Proteomes" id="UP000051580">
    <property type="component" value="Unassembled WGS sequence"/>
</dbReference>
<feature type="coiled-coil region" evidence="4">
    <location>
        <begin position="430"/>
        <end position="488"/>
    </location>
</feature>